<feature type="transmembrane region" description="Helical" evidence="1">
    <location>
        <begin position="29"/>
        <end position="49"/>
    </location>
</feature>
<dbReference type="SUPFAM" id="SSF53756">
    <property type="entry name" value="UDP-Glycosyltransferase/glycogen phosphorylase"/>
    <property type="match status" value="1"/>
</dbReference>
<protein>
    <submittedName>
        <fullName evidence="2">CDP-Glycerol:Poly(Glycerophosphate) glycerophosphotransferase family</fullName>
    </submittedName>
</protein>
<reference evidence="3" key="1">
    <citation type="submission" date="2009-12" db="EMBL/GenBank/DDBJ databases">
        <title>Complete sequence of Treponema azotonutricium strain ZAS-9.</title>
        <authorList>
            <person name="Tetu S.G."/>
            <person name="Matson E."/>
            <person name="Ren Q."/>
            <person name="Seshadri R."/>
            <person name="Elbourne L."/>
            <person name="Hassan K.A."/>
            <person name="Durkin A."/>
            <person name="Radune D."/>
            <person name="Mohamoud Y."/>
            <person name="Shay R."/>
            <person name="Jin S."/>
            <person name="Zhang X."/>
            <person name="Lucey K."/>
            <person name="Ballor N.R."/>
            <person name="Ottesen E."/>
            <person name="Rosenthal R."/>
            <person name="Allen A."/>
            <person name="Leadbetter J.R."/>
            <person name="Paulsen I.T."/>
        </authorList>
    </citation>
    <scope>NUCLEOTIDE SEQUENCE [LARGE SCALE GENOMIC DNA]</scope>
    <source>
        <strain evidence="3">ATCC BAA-888 / DSM 13862 / ZAS-9</strain>
    </source>
</reference>
<accession>F5YAU2</accession>
<dbReference type="Gene3D" id="3.40.50.12580">
    <property type="match status" value="1"/>
</dbReference>
<gene>
    <name evidence="2" type="ordered locus">TREAZ_0689</name>
</gene>
<proteinExistence type="predicted"/>
<keyword evidence="1" id="KW-0472">Membrane</keyword>
<dbReference type="KEGG" id="taz:TREAZ_0689"/>
<keyword evidence="3" id="KW-1185">Reference proteome</keyword>
<dbReference type="AlphaFoldDB" id="F5YAU2"/>
<dbReference type="GO" id="GO:0016020">
    <property type="term" value="C:membrane"/>
    <property type="evidence" value="ECO:0007669"/>
    <property type="project" value="InterPro"/>
</dbReference>
<name>F5YAU2_LEAAZ</name>
<dbReference type="InterPro" id="IPR043148">
    <property type="entry name" value="TagF_C"/>
</dbReference>
<dbReference type="RefSeq" id="WP_015711274.1">
    <property type="nucleotide sequence ID" value="NC_015577.1"/>
</dbReference>
<dbReference type="STRING" id="545695.TREAZ_0689"/>
<reference evidence="2 3" key="2">
    <citation type="journal article" date="2011" name="ISME J.">
        <title>RNA-seq reveals cooperative metabolic interactions between two termite-gut spirochete species in co-culture.</title>
        <authorList>
            <person name="Rosenthal A.Z."/>
            <person name="Matson E.G."/>
            <person name="Eldar A."/>
            <person name="Leadbetter J.R."/>
        </authorList>
    </citation>
    <scope>NUCLEOTIDE SEQUENCE [LARGE SCALE GENOMIC DNA]</scope>
    <source>
        <strain evidence="3">ATCC BAA-888 / DSM 13862 / ZAS-9</strain>
    </source>
</reference>
<dbReference type="GO" id="GO:0047355">
    <property type="term" value="F:CDP-glycerol glycerophosphotransferase activity"/>
    <property type="evidence" value="ECO:0007669"/>
    <property type="project" value="InterPro"/>
</dbReference>
<dbReference type="OrthoDB" id="9780552at2"/>
<keyword evidence="1" id="KW-1133">Transmembrane helix</keyword>
<organism evidence="2 3">
    <name type="scientific">Leadbettera azotonutricia (strain ATCC BAA-888 / DSM 13862 / ZAS-9)</name>
    <name type="common">Treponema azotonutricium</name>
    <dbReference type="NCBI Taxonomy" id="545695"/>
    <lineage>
        <taxon>Bacteria</taxon>
        <taxon>Pseudomonadati</taxon>
        <taxon>Spirochaetota</taxon>
        <taxon>Spirochaetia</taxon>
        <taxon>Spirochaetales</taxon>
        <taxon>Breznakiellaceae</taxon>
        <taxon>Leadbettera</taxon>
    </lineage>
</organism>
<dbReference type="InParanoid" id="F5YAU2"/>
<evidence type="ECO:0000313" key="3">
    <source>
        <dbReference type="Proteomes" id="UP000009222"/>
    </source>
</evidence>
<keyword evidence="1" id="KW-0812">Transmembrane</keyword>
<dbReference type="InterPro" id="IPR007554">
    <property type="entry name" value="Glycerophosphate_synth"/>
</dbReference>
<dbReference type="Pfam" id="PF04464">
    <property type="entry name" value="Glyphos_transf"/>
    <property type="match status" value="1"/>
</dbReference>
<dbReference type="EMBL" id="CP001841">
    <property type="protein sequence ID" value="AEF81291.1"/>
    <property type="molecule type" value="Genomic_DNA"/>
</dbReference>
<keyword evidence="2" id="KW-0808">Transferase</keyword>
<evidence type="ECO:0000313" key="2">
    <source>
        <dbReference type="EMBL" id="AEF81291.1"/>
    </source>
</evidence>
<dbReference type="HOGENOM" id="CLU_037413_0_0_12"/>
<dbReference type="Proteomes" id="UP000009222">
    <property type="component" value="Chromosome"/>
</dbReference>
<evidence type="ECO:0000256" key="1">
    <source>
        <dbReference type="SAM" id="Phobius"/>
    </source>
</evidence>
<sequence length="428" mass="48891">MKLIYIAFFLIFFASPVFAYIDPGTGSMLFSLLTGVAVTAFFFFKNVLIKIKDGTLFERFLGKGKTIGSDKHHSLVIYSEGKQYWNVFRPILEELVKRKIPCAYCTSGEDDPGLLFSGPADMPGLIKKEFIGKGNTAYRFLNFLEADICLMTTPGLDVLQIKRSPGVKKYIHVLHMVTDPTTYRLFGLDYYDQILLTGEYQKKDIRELEEKRGTKQKELTVVGCTYLDVMSERLADLPPKDAAKTVLVAPSWGENGILKRYGLKLLEPLALSSYKIIIRPHPQSVISEKETLEKIQKDLARFENIEWNFDAENIKALSRADILISDFSGVIFDYAFLFNRPVVYPRFEFDKRPYDLSDIDDEAWTFRAIREIGLPVDETQFKDIEGILDRVMGEKKRGESTKRLKDEAWMYPGEAGMRIVDALGIHDV</sequence>
<dbReference type="eggNOG" id="COG1887">
    <property type="taxonomic scope" value="Bacteria"/>
</dbReference>